<feature type="domain" description="Rhodanese" evidence="3">
    <location>
        <begin position="48"/>
        <end position="138"/>
    </location>
</feature>
<dbReference type="InterPro" id="IPR036873">
    <property type="entry name" value="Rhodanese-like_dom_sf"/>
</dbReference>
<evidence type="ECO:0000259" key="3">
    <source>
        <dbReference type="PROSITE" id="PS50206"/>
    </source>
</evidence>
<dbReference type="Gene3D" id="3.40.250.10">
    <property type="entry name" value="Rhodanese-like domain"/>
    <property type="match status" value="2"/>
</dbReference>
<evidence type="ECO:0000313" key="5">
    <source>
        <dbReference type="Proteomes" id="UP001148299"/>
    </source>
</evidence>
<dbReference type="CDD" id="cd01448">
    <property type="entry name" value="TST_Repeat_1"/>
    <property type="match status" value="1"/>
</dbReference>
<dbReference type="GO" id="GO:0005739">
    <property type="term" value="C:mitochondrion"/>
    <property type="evidence" value="ECO:0007669"/>
    <property type="project" value="TreeGrafter"/>
</dbReference>
<name>A0A9W9UGM2_PENBR</name>
<dbReference type="AlphaFoldDB" id="A0A9W9UGM2"/>
<dbReference type="SUPFAM" id="SSF52821">
    <property type="entry name" value="Rhodanese/Cell cycle control phosphatase"/>
    <property type="match status" value="2"/>
</dbReference>
<dbReference type="PANTHER" id="PTHR11364:SF27">
    <property type="entry name" value="SULFURTRANSFERASE"/>
    <property type="match status" value="1"/>
</dbReference>
<dbReference type="PANTHER" id="PTHR11364">
    <property type="entry name" value="THIOSULFATE SULFERTANSFERASE"/>
    <property type="match status" value="1"/>
</dbReference>
<evidence type="ECO:0000256" key="2">
    <source>
        <dbReference type="ARBA" id="ARBA00022737"/>
    </source>
</evidence>
<dbReference type="Proteomes" id="UP001148299">
    <property type="component" value="Unassembled WGS sequence"/>
</dbReference>
<dbReference type="EMBL" id="JAPZBR010000008">
    <property type="protein sequence ID" value="KAJ5340237.1"/>
    <property type="molecule type" value="Genomic_DNA"/>
</dbReference>
<protein>
    <submittedName>
        <fullName evidence="4">Thiosulfate sulfurtransferase</fullName>
    </submittedName>
</protein>
<comment type="caution">
    <text evidence="4">The sequence shown here is derived from an EMBL/GenBank/DDBJ whole genome shotgun (WGS) entry which is preliminary data.</text>
</comment>
<accession>A0A9W9UGM2</accession>
<keyword evidence="1" id="KW-0808">Transferase</keyword>
<dbReference type="InterPro" id="IPR001763">
    <property type="entry name" value="Rhodanese-like_dom"/>
</dbReference>
<evidence type="ECO:0000256" key="1">
    <source>
        <dbReference type="ARBA" id="ARBA00022679"/>
    </source>
</evidence>
<reference evidence="4" key="1">
    <citation type="submission" date="2022-12" db="EMBL/GenBank/DDBJ databases">
        <authorList>
            <person name="Petersen C."/>
        </authorList>
    </citation>
    <scope>NUCLEOTIDE SEQUENCE</scope>
    <source>
        <strain evidence="4">IBT 35675</strain>
    </source>
</reference>
<dbReference type="Pfam" id="PF00581">
    <property type="entry name" value="Rhodanese"/>
    <property type="match status" value="1"/>
</dbReference>
<keyword evidence="5" id="KW-1185">Reference proteome</keyword>
<gene>
    <name evidence="4" type="ORF">N7541_009361</name>
</gene>
<evidence type="ECO:0000313" key="4">
    <source>
        <dbReference type="EMBL" id="KAJ5340237.1"/>
    </source>
</evidence>
<organism evidence="4 5">
    <name type="scientific">Penicillium brevicompactum</name>
    <dbReference type="NCBI Taxonomy" id="5074"/>
    <lineage>
        <taxon>Eukaryota</taxon>
        <taxon>Fungi</taxon>
        <taxon>Dikarya</taxon>
        <taxon>Ascomycota</taxon>
        <taxon>Pezizomycotina</taxon>
        <taxon>Eurotiomycetes</taxon>
        <taxon>Eurotiomycetidae</taxon>
        <taxon>Eurotiales</taxon>
        <taxon>Aspergillaceae</taxon>
        <taxon>Penicillium</taxon>
    </lineage>
</organism>
<dbReference type="PROSITE" id="PS50206">
    <property type="entry name" value="RHODANESE_3"/>
    <property type="match status" value="2"/>
</dbReference>
<sequence length="300" mass="32660">MKFPTPFSSLFVSPIELHRALSNASSNLRIVPVAAGKASSLPSFESQHVPGSVFFNMDLVRDANSEYPMMLPTSTQFSTYMTELGLHPNDVLVIYDAFETGLHSSPRVAWICQYFGHRAVHVLNNFPRYVYEALPVCHGRLPSLALTPHSGPQPGYPVRQPLASKVISFEELRDMIVNPSSETRFQIIDARPSDRFLGADGDAVASVLSGHMPSAINVPLSTILGPDKALLPPVDLKAPFTKAGVMENIPTVLSCNSGVTAAALDLALRASGFQMETKLYDGSWSEWAKRAHEGGLIINK</sequence>
<dbReference type="InterPro" id="IPR045078">
    <property type="entry name" value="TST/MPST-like"/>
</dbReference>
<keyword evidence="2" id="KW-0677">Repeat</keyword>
<dbReference type="GO" id="GO:0004792">
    <property type="term" value="F:thiosulfate-cyanide sulfurtransferase activity"/>
    <property type="evidence" value="ECO:0007669"/>
    <property type="project" value="TreeGrafter"/>
</dbReference>
<proteinExistence type="predicted"/>
<dbReference type="SMART" id="SM00450">
    <property type="entry name" value="RHOD"/>
    <property type="match status" value="2"/>
</dbReference>
<reference evidence="4" key="2">
    <citation type="journal article" date="2023" name="IMA Fungus">
        <title>Comparative genomic study of the Penicillium genus elucidates a diverse pangenome and 15 lateral gene transfer events.</title>
        <authorList>
            <person name="Petersen C."/>
            <person name="Sorensen T."/>
            <person name="Nielsen M.R."/>
            <person name="Sondergaard T.E."/>
            <person name="Sorensen J.L."/>
            <person name="Fitzpatrick D.A."/>
            <person name="Frisvad J.C."/>
            <person name="Nielsen K.L."/>
        </authorList>
    </citation>
    <scope>NUCLEOTIDE SEQUENCE</scope>
    <source>
        <strain evidence="4">IBT 35675</strain>
    </source>
</reference>
<feature type="domain" description="Rhodanese" evidence="3">
    <location>
        <begin position="181"/>
        <end position="296"/>
    </location>
</feature>